<dbReference type="OrthoDB" id="1681166at2759"/>
<keyword evidence="16" id="KW-0496">Mitochondrion</keyword>
<dbReference type="GO" id="GO:0061630">
    <property type="term" value="F:ubiquitin protein ligase activity"/>
    <property type="evidence" value="ECO:0007669"/>
    <property type="project" value="InterPro"/>
</dbReference>
<dbReference type="GO" id="GO:0097602">
    <property type="term" value="F:cullin family protein binding"/>
    <property type="evidence" value="ECO:0007669"/>
    <property type="project" value="InterPro"/>
</dbReference>
<evidence type="ECO:0000256" key="13">
    <source>
        <dbReference type="PROSITE-ProRule" id="PRU00175"/>
    </source>
</evidence>
<dbReference type="GO" id="GO:0005680">
    <property type="term" value="C:anaphase-promoting complex"/>
    <property type="evidence" value="ECO:0007669"/>
    <property type="project" value="InterPro"/>
</dbReference>
<evidence type="ECO:0000256" key="2">
    <source>
        <dbReference type="ARBA" id="ARBA00004906"/>
    </source>
</evidence>
<reference evidence="15 17" key="1">
    <citation type="submission" date="2015-02" db="EMBL/GenBank/DDBJ databases">
        <authorList>
            <person name="Chooi Y.-H."/>
        </authorList>
    </citation>
    <scope>NUCLEOTIDE SEQUENCE [LARGE SCALE GENOMIC DNA]</scope>
    <source>
        <strain evidence="15">E3</strain>
    </source>
</reference>
<evidence type="ECO:0000256" key="9">
    <source>
        <dbReference type="ARBA" id="ARBA00022786"/>
    </source>
</evidence>
<name>A0A0G4IMP5_PLABS</name>
<dbReference type="EMBL" id="CDSF01000057">
    <property type="protein sequence ID" value="CEO96419.1"/>
    <property type="molecule type" value="Genomic_DNA"/>
</dbReference>
<proteinExistence type="inferred from homology"/>
<keyword evidence="17" id="KW-1185">Reference proteome</keyword>
<evidence type="ECO:0000256" key="11">
    <source>
        <dbReference type="ARBA" id="ARBA00023242"/>
    </source>
</evidence>
<evidence type="ECO:0000313" key="15">
    <source>
        <dbReference type="EMBL" id="CEO96419.1"/>
    </source>
</evidence>
<dbReference type="Pfam" id="PF12861">
    <property type="entry name" value="zf-ANAPC11"/>
    <property type="match status" value="1"/>
</dbReference>
<evidence type="ECO:0000313" key="18">
    <source>
        <dbReference type="Proteomes" id="UP000290189"/>
    </source>
</evidence>
<evidence type="ECO:0000313" key="17">
    <source>
        <dbReference type="Proteomes" id="UP000039324"/>
    </source>
</evidence>
<dbReference type="PROSITE" id="PS50089">
    <property type="entry name" value="ZF_RING_2"/>
    <property type="match status" value="1"/>
</dbReference>
<comment type="pathway">
    <text evidence="2">Protein modification; protein ubiquitination.</text>
</comment>
<dbReference type="InterPro" id="IPR051031">
    <property type="entry name" value="RING-box_E3_Ubiquitin_Ligase"/>
</dbReference>
<keyword evidence="7 13" id="KW-0863">Zinc-finger</keyword>
<dbReference type="AlphaFoldDB" id="A0A0G4IMP5"/>
<dbReference type="Proteomes" id="UP000290189">
    <property type="component" value="Unassembled WGS sequence"/>
</dbReference>
<accession>A0A0G4IMP5</accession>
<evidence type="ECO:0000256" key="7">
    <source>
        <dbReference type="ARBA" id="ARBA00022771"/>
    </source>
</evidence>
<sequence>MKIDVLNWRAVAVWRWKVDEESCGICCQPFDGCCPACVSPGDDCPPVWGECNHTFHIHCILKWLKEQSSRQQCPLCRRDWQYKGEGEQPE</sequence>
<dbReference type="Proteomes" id="UP000039324">
    <property type="component" value="Unassembled WGS sequence"/>
</dbReference>
<evidence type="ECO:0000256" key="4">
    <source>
        <dbReference type="ARBA" id="ARBA00013928"/>
    </source>
</evidence>
<organism evidence="15 17">
    <name type="scientific">Plasmodiophora brassicae</name>
    <name type="common">Clubroot disease agent</name>
    <dbReference type="NCBI Taxonomy" id="37360"/>
    <lineage>
        <taxon>Eukaryota</taxon>
        <taxon>Sar</taxon>
        <taxon>Rhizaria</taxon>
        <taxon>Endomyxa</taxon>
        <taxon>Phytomyxea</taxon>
        <taxon>Plasmodiophorida</taxon>
        <taxon>Plasmodiophoridae</taxon>
        <taxon>Plasmodiophora</taxon>
    </lineage>
</organism>
<evidence type="ECO:0000256" key="1">
    <source>
        <dbReference type="ARBA" id="ARBA00004123"/>
    </source>
</evidence>
<comment type="similarity">
    <text evidence="3">Belongs to the RING-box family.</text>
</comment>
<dbReference type="InterPro" id="IPR001841">
    <property type="entry name" value="Znf_RING"/>
</dbReference>
<evidence type="ECO:0000256" key="10">
    <source>
        <dbReference type="ARBA" id="ARBA00022833"/>
    </source>
</evidence>
<dbReference type="EMBL" id="OVEO01000011">
    <property type="protein sequence ID" value="SPQ99358.1"/>
    <property type="molecule type" value="Genomic_DNA"/>
</dbReference>
<dbReference type="InterPro" id="IPR013083">
    <property type="entry name" value="Znf_RING/FYVE/PHD"/>
</dbReference>
<dbReference type="GO" id="GO:0031145">
    <property type="term" value="P:anaphase-promoting complex-dependent catabolic process"/>
    <property type="evidence" value="ECO:0007669"/>
    <property type="project" value="InterPro"/>
</dbReference>
<dbReference type="PANTHER" id="PTHR11210">
    <property type="entry name" value="RING BOX"/>
    <property type="match status" value="1"/>
</dbReference>
<dbReference type="GO" id="GO:0051301">
    <property type="term" value="P:cell division"/>
    <property type="evidence" value="ECO:0007669"/>
    <property type="project" value="UniProtKB-KW"/>
</dbReference>
<evidence type="ECO:0000256" key="8">
    <source>
        <dbReference type="ARBA" id="ARBA00022776"/>
    </source>
</evidence>
<gene>
    <name evidence="15" type="ORF">PBRA_005090</name>
    <name evidence="16" type="ORF">PLBR_LOCUS6573</name>
</gene>
<feature type="domain" description="RING-type" evidence="14">
    <location>
        <begin position="34"/>
        <end position="77"/>
    </location>
</feature>
<keyword evidence="11" id="KW-0539">Nucleus</keyword>
<evidence type="ECO:0000259" key="14">
    <source>
        <dbReference type="PROSITE" id="PS50089"/>
    </source>
</evidence>
<dbReference type="SUPFAM" id="SSF57850">
    <property type="entry name" value="RING/U-box"/>
    <property type="match status" value="1"/>
</dbReference>
<comment type="subcellular location">
    <subcellularLocation>
        <location evidence="1">Nucleus</location>
    </subcellularLocation>
</comment>
<dbReference type="OMA" id="QWRWDTG"/>
<evidence type="ECO:0000256" key="12">
    <source>
        <dbReference type="ARBA" id="ARBA00023306"/>
    </source>
</evidence>
<geneLocation type="mitochondrion" evidence="16"/>
<keyword evidence="5" id="KW-0132">Cell division</keyword>
<evidence type="ECO:0000256" key="6">
    <source>
        <dbReference type="ARBA" id="ARBA00022723"/>
    </source>
</evidence>
<keyword evidence="8" id="KW-0498">Mitosis</keyword>
<dbReference type="FunFam" id="3.30.40.10:FF:000111">
    <property type="entry name" value="Anaphase-promoting complex subunit 11"/>
    <property type="match status" value="1"/>
</dbReference>
<dbReference type="InterPro" id="IPR024991">
    <property type="entry name" value="RING-H2_APC11"/>
</dbReference>
<reference evidence="16 18" key="2">
    <citation type="submission" date="2018-03" db="EMBL/GenBank/DDBJ databases">
        <authorList>
            <person name="Fogelqvist J."/>
        </authorList>
    </citation>
    <scope>NUCLEOTIDE SEQUENCE [LARGE SCALE GENOMIC DNA]</scope>
</reference>
<keyword evidence="12" id="KW-0131">Cell cycle</keyword>
<dbReference type="GO" id="GO:0008270">
    <property type="term" value="F:zinc ion binding"/>
    <property type="evidence" value="ECO:0007669"/>
    <property type="project" value="UniProtKB-KW"/>
</dbReference>
<keyword evidence="9" id="KW-0833">Ubl conjugation pathway</keyword>
<protein>
    <recommendedName>
        <fullName evidence="4">Anaphase-promoting complex subunit 11</fullName>
    </recommendedName>
</protein>
<dbReference type="STRING" id="37360.A0A0G4IMP5"/>
<evidence type="ECO:0000256" key="5">
    <source>
        <dbReference type="ARBA" id="ARBA00022618"/>
    </source>
</evidence>
<evidence type="ECO:0000256" key="3">
    <source>
        <dbReference type="ARBA" id="ARBA00009273"/>
    </source>
</evidence>
<dbReference type="CDD" id="cd16456">
    <property type="entry name" value="RING-H2_APC11"/>
    <property type="match status" value="1"/>
</dbReference>
<keyword evidence="6" id="KW-0479">Metal-binding</keyword>
<keyword evidence="10" id="KW-0862">Zinc</keyword>
<evidence type="ECO:0000313" key="16">
    <source>
        <dbReference type="EMBL" id="SPQ99358.1"/>
    </source>
</evidence>
<dbReference type="Gene3D" id="3.30.40.10">
    <property type="entry name" value="Zinc/RING finger domain, C3HC4 (zinc finger)"/>
    <property type="match status" value="1"/>
</dbReference>